<protein>
    <submittedName>
        <fullName evidence="5">Type 11 methyltransferase</fullName>
    </submittedName>
</protein>
<dbReference type="OrthoDB" id="506498at2759"/>
<evidence type="ECO:0000256" key="3">
    <source>
        <dbReference type="ARBA" id="ARBA00022679"/>
    </source>
</evidence>
<reference evidence="5" key="1">
    <citation type="journal article" date="2021" name="Sci. Rep.">
        <title>Diploid genomic architecture of Nitzschia inconspicua, an elite biomass production diatom.</title>
        <authorList>
            <person name="Oliver A."/>
            <person name="Podell S."/>
            <person name="Pinowska A."/>
            <person name="Traller J.C."/>
            <person name="Smith S.R."/>
            <person name="McClure R."/>
            <person name="Beliaev A."/>
            <person name="Bohutskyi P."/>
            <person name="Hill E.A."/>
            <person name="Rabines A."/>
            <person name="Zheng H."/>
            <person name="Allen L.Z."/>
            <person name="Kuo A."/>
            <person name="Grigoriev I.V."/>
            <person name="Allen A.E."/>
            <person name="Hazlebeck D."/>
            <person name="Allen E.E."/>
        </authorList>
    </citation>
    <scope>NUCLEOTIDE SEQUENCE</scope>
    <source>
        <strain evidence="5">Hildebrandi</strain>
    </source>
</reference>
<reference evidence="5" key="2">
    <citation type="submission" date="2021-04" db="EMBL/GenBank/DDBJ databases">
        <authorList>
            <person name="Podell S."/>
        </authorList>
    </citation>
    <scope>NUCLEOTIDE SEQUENCE</scope>
    <source>
        <strain evidence="5">Hildebrandi</strain>
    </source>
</reference>
<dbReference type="CDD" id="cd02440">
    <property type="entry name" value="AdoMet_MTases"/>
    <property type="match status" value="1"/>
</dbReference>
<evidence type="ECO:0000256" key="2">
    <source>
        <dbReference type="ARBA" id="ARBA00022603"/>
    </source>
</evidence>
<dbReference type="AlphaFoldDB" id="A0A9K3LF15"/>
<evidence type="ECO:0000313" key="5">
    <source>
        <dbReference type="EMBL" id="KAG7359686.1"/>
    </source>
</evidence>
<organism evidence="5 6">
    <name type="scientific">Nitzschia inconspicua</name>
    <dbReference type="NCBI Taxonomy" id="303405"/>
    <lineage>
        <taxon>Eukaryota</taxon>
        <taxon>Sar</taxon>
        <taxon>Stramenopiles</taxon>
        <taxon>Ochrophyta</taxon>
        <taxon>Bacillariophyta</taxon>
        <taxon>Bacillariophyceae</taxon>
        <taxon>Bacillariophycidae</taxon>
        <taxon>Bacillariales</taxon>
        <taxon>Bacillariaceae</taxon>
        <taxon>Nitzschia</taxon>
    </lineage>
</organism>
<sequence length="276" mass="31116">MTSLFKSTTQAQYYAKFRPVYPSTLYGKIASSIRGTNKSMAIDVGCGTGQATVALTEHFDKVLGIDPSDEQLQHATPHPNVSYQVGQATQLPAQNGSVAVVTAAQAAHWFDIPKFYSEVDRVLQPGGCLALWTYGNFQLPNDNTLRHLVVEELYENTLGEKYWDRRRLLVENRYVDIPLLADERPDSYSGERITAGYDIEQEMTKEELLGYLRSWSGYTLYCQQNDIQEGSQQDPLTPIQEYLDSQRKYEAKGIPVVFPVTILLSVKNGETTQQEE</sequence>
<comment type="caution">
    <text evidence="5">The sequence shown here is derived from an EMBL/GenBank/DDBJ whole genome shotgun (WGS) entry which is preliminary data.</text>
</comment>
<keyword evidence="2 5" id="KW-0489">Methyltransferase</keyword>
<keyword evidence="3" id="KW-0808">Transferase</keyword>
<name>A0A9K3LF15_9STRA</name>
<comment type="similarity">
    <text evidence="1">Belongs to the methyltransferase superfamily.</text>
</comment>
<keyword evidence="6" id="KW-1185">Reference proteome</keyword>
<dbReference type="InterPro" id="IPR013216">
    <property type="entry name" value="Methyltransf_11"/>
</dbReference>
<evidence type="ECO:0000256" key="1">
    <source>
        <dbReference type="ARBA" id="ARBA00008361"/>
    </source>
</evidence>
<dbReference type="PANTHER" id="PTHR44942">
    <property type="entry name" value="METHYLTRANSF_11 DOMAIN-CONTAINING PROTEIN"/>
    <property type="match status" value="1"/>
</dbReference>
<evidence type="ECO:0000259" key="4">
    <source>
        <dbReference type="Pfam" id="PF08241"/>
    </source>
</evidence>
<dbReference type="PANTHER" id="PTHR44942:SF4">
    <property type="entry name" value="METHYLTRANSFERASE TYPE 11 DOMAIN-CONTAINING PROTEIN"/>
    <property type="match status" value="1"/>
</dbReference>
<dbReference type="Pfam" id="PF08241">
    <property type="entry name" value="Methyltransf_11"/>
    <property type="match status" value="1"/>
</dbReference>
<dbReference type="GO" id="GO:0032259">
    <property type="term" value="P:methylation"/>
    <property type="evidence" value="ECO:0007669"/>
    <property type="project" value="UniProtKB-KW"/>
</dbReference>
<proteinExistence type="inferred from homology"/>
<evidence type="ECO:0000313" key="6">
    <source>
        <dbReference type="Proteomes" id="UP000693970"/>
    </source>
</evidence>
<feature type="domain" description="Methyltransferase type 11" evidence="4">
    <location>
        <begin position="42"/>
        <end position="130"/>
    </location>
</feature>
<gene>
    <name evidence="5" type="ORF">IV203_034784</name>
</gene>
<dbReference type="EMBL" id="JAGRRH010000013">
    <property type="protein sequence ID" value="KAG7359686.1"/>
    <property type="molecule type" value="Genomic_DNA"/>
</dbReference>
<dbReference type="Proteomes" id="UP000693970">
    <property type="component" value="Unassembled WGS sequence"/>
</dbReference>
<accession>A0A9K3LF15</accession>
<dbReference type="InterPro" id="IPR051052">
    <property type="entry name" value="Diverse_substrate_MTase"/>
</dbReference>
<dbReference type="GO" id="GO:0008757">
    <property type="term" value="F:S-adenosylmethionine-dependent methyltransferase activity"/>
    <property type="evidence" value="ECO:0007669"/>
    <property type="project" value="InterPro"/>
</dbReference>